<dbReference type="PROSITE" id="PS01137">
    <property type="entry name" value="TATD_1"/>
    <property type="match status" value="1"/>
</dbReference>
<dbReference type="InterPro" id="IPR032466">
    <property type="entry name" value="Metal_Hydrolase"/>
</dbReference>
<evidence type="ECO:0000313" key="2">
    <source>
        <dbReference type="EMBL" id="AVR47121.1"/>
    </source>
</evidence>
<dbReference type="AlphaFoldDB" id="A0A2R3ZA25"/>
<dbReference type="InterPro" id="IPR006680">
    <property type="entry name" value="Amidohydro-rel"/>
</dbReference>
<dbReference type="Proteomes" id="UP000241507">
    <property type="component" value="Chromosome"/>
</dbReference>
<dbReference type="OrthoDB" id="644687at2"/>
<keyword evidence="3" id="KW-1185">Reference proteome</keyword>
<dbReference type="Gene3D" id="3.20.20.140">
    <property type="entry name" value="Metal-dependent hydrolases"/>
    <property type="match status" value="1"/>
</dbReference>
<dbReference type="GO" id="GO:0016787">
    <property type="term" value="F:hydrolase activity"/>
    <property type="evidence" value="ECO:0007669"/>
    <property type="project" value="UniProtKB-KW"/>
</dbReference>
<dbReference type="EMBL" id="CP028136">
    <property type="protein sequence ID" value="AVR47121.1"/>
    <property type="molecule type" value="Genomic_DNA"/>
</dbReference>
<dbReference type="SUPFAM" id="SSF51556">
    <property type="entry name" value="Metallo-dependent hydrolases"/>
    <property type="match status" value="1"/>
</dbReference>
<accession>A0A2R3ZA25</accession>
<reference evidence="3" key="1">
    <citation type="submission" date="2018-03" db="EMBL/GenBank/DDBJ databases">
        <title>Gramella fulva sp. nov., isolated from a dry surface of tidal flat.</title>
        <authorList>
            <person name="Hwang S.H."/>
            <person name="Hwang W.M."/>
            <person name="Kang K."/>
            <person name="Ahn T.-Y."/>
        </authorList>
    </citation>
    <scope>NUCLEOTIDE SEQUENCE [LARGE SCALE GENOMIC DNA]</scope>
    <source>
        <strain evidence="3">SH35</strain>
    </source>
</reference>
<keyword evidence="2" id="KW-0378">Hydrolase</keyword>
<protein>
    <submittedName>
        <fullName evidence="2">Hydrolase</fullName>
    </submittedName>
</protein>
<dbReference type="KEGG" id="grs:C7S20_18730"/>
<dbReference type="InterPro" id="IPR018228">
    <property type="entry name" value="DNase_TatD-rel_CS"/>
</dbReference>
<name>A0A2R3ZA25_9FLAO</name>
<dbReference type="Pfam" id="PF04909">
    <property type="entry name" value="Amidohydro_2"/>
    <property type="match status" value="1"/>
</dbReference>
<organism evidence="2 3">
    <name type="scientific">Christiangramia fulva</name>
    <dbReference type="NCBI Taxonomy" id="2126553"/>
    <lineage>
        <taxon>Bacteria</taxon>
        <taxon>Pseudomonadati</taxon>
        <taxon>Bacteroidota</taxon>
        <taxon>Flavobacteriia</taxon>
        <taxon>Flavobacteriales</taxon>
        <taxon>Flavobacteriaceae</taxon>
        <taxon>Christiangramia</taxon>
    </lineage>
</organism>
<sequence length="334" mass="39715">MLRPFIDAHVHLNTPTLEKLKMAKDLDAYFVSINTEIPFFISLKEQEKTIHKLNEFDKRIAFITSFETKNINEDNWSDRAIQQIKTGLDHGARAVKIWKNIGMDASLKDREGNFIMVDHPKLMPIYQYLSDNDILLIGHQGEPRNCWLPLEKMTVDSDRNYFSEHPEYHMYKNPEYPSYEEQMKARDNVLEKFPKMKYVGLHLFSMEYDIEEVAKRLDKYPNTKTDLAERICHIQLQAKNDPEKVRDFFIKYQDRIIYGTDVIDDGSFTAKEATERLKYLWNYHWKFFSTSQTMEAEEFKGTFKGLELPEKVLTKIFRDNAIETYRLDKELLTY</sequence>
<evidence type="ECO:0000313" key="3">
    <source>
        <dbReference type="Proteomes" id="UP000241507"/>
    </source>
</evidence>
<proteinExistence type="predicted"/>
<evidence type="ECO:0000259" key="1">
    <source>
        <dbReference type="Pfam" id="PF04909"/>
    </source>
</evidence>
<feature type="domain" description="Amidohydrolase-related" evidence="1">
    <location>
        <begin position="76"/>
        <end position="327"/>
    </location>
</feature>
<dbReference type="RefSeq" id="WP_107013890.1">
    <property type="nucleotide sequence ID" value="NZ_CP028136.1"/>
</dbReference>
<gene>
    <name evidence="2" type="ORF">C7S20_18730</name>
</gene>